<dbReference type="RefSeq" id="WP_213096547.1">
    <property type="nucleotide sequence ID" value="NZ_JAGYPH010000001.1"/>
</dbReference>
<evidence type="ECO:0000256" key="1">
    <source>
        <dbReference type="SAM" id="Phobius"/>
    </source>
</evidence>
<feature type="transmembrane region" description="Helical" evidence="1">
    <location>
        <begin position="6"/>
        <end position="27"/>
    </location>
</feature>
<evidence type="ECO:0000313" key="3">
    <source>
        <dbReference type="Proteomes" id="UP000676456"/>
    </source>
</evidence>
<feature type="transmembrane region" description="Helical" evidence="1">
    <location>
        <begin position="66"/>
        <end position="85"/>
    </location>
</feature>
<comment type="caution">
    <text evidence="2">The sequence shown here is derived from an EMBL/GenBank/DDBJ whole genome shotgun (WGS) entry which is preliminary data.</text>
</comment>
<protein>
    <submittedName>
        <fullName evidence="2">DUF3397 domain-containing protein</fullName>
    </submittedName>
</protein>
<dbReference type="InterPro" id="IPR024515">
    <property type="entry name" value="DUF3397"/>
</dbReference>
<organism evidence="2 3">
    <name type="scientific">Lederbergia citrea</name>
    <dbReference type="NCBI Taxonomy" id="2833581"/>
    <lineage>
        <taxon>Bacteria</taxon>
        <taxon>Bacillati</taxon>
        <taxon>Bacillota</taxon>
        <taxon>Bacilli</taxon>
        <taxon>Bacillales</taxon>
        <taxon>Bacillaceae</taxon>
        <taxon>Lederbergia</taxon>
    </lineage>
</organism>
<reference evidence="2 3" key="1">
    <citation type="submission" date="2021-05" db="EMBL/GenBank/DDBJ databases">
        <title>Novel Bacillus species.</title>
        <authorList>
            <person name="Liu G."/>
        </authorList>
    </citation>
    <scope>NUCLEOTIDE SEQUENCE [LARGE SCALE GENOMIC DNA]</scope>
    <source>
        <strain evidence="2 3">FJAT-49682</strain>
    </source>
</reference>
<dbReference type="AlphaFoldDB" id="A0A942UMA4"/>
<keyword evidence="1" id="KW-0812">Transmembrane</keyword>
<dbReference type="Proteomes" id="UP000676456">
    <property type="component" value="Unassembled WGS sequence"/>
</dbReference>
<keyword evidence="1" id="KW-1133">Transmembrane helix</keyword>
<feature type="transmembrane region" description="Helical" evidence="1">
    <location>
        <begin position="39"/>
        <end position="60"/>
    </location>
</feature>
<evidence type="ECO:0000313" key="2">
    <source>
        <dbReference type="EMBL" id="MBS4221531.1"/>
    </source>
</evidence>
<dbReference type="Pfam" id="PF11877">
    <property type="entry name" value="DUF3397"/>
    <property type="match status" value="1"/>
</dbReference>
<name>A0A942UMA4_9BACI</name>
<dbReference type="EMBL" id="JAGYPN010000001">
    <property type="protein sequence ID" value="MBS4221531.1"/>
    <property type="molecule type" value="Genomic_DNA"/>
</dbReference>
<sequence>MAVIFSSLAAIFVTLPVLLYILIFILTKQLTNNHRKAKSAAMNATTIVLIFSVHFLILAIWAKSLIWIIFLFMLITAIVFTYIYWKIREEIVYPKVFLGYWRLNFLLFSVLYIALLLYGAATRAIQAVLAT</sequence>
<keyword evidence="1" id="KW-0472">Membrane</keyword>
<feature type="transmembrane region" description="Helical" evidence="1">
    <location>
        <begin position="97"/>
        <end position="121"/>
    </location>
</feature>
<accession>A0A942UMA4</accession>
<proteinExistence type="predicted"/>
<gene>
    <name evidence="2" type="ORF">KHA91_02015</name>
</gene>
<keyword evidence="3" id="KW-1185">Reference proteome</keyword>